<evidence type="ECO:0000259" key="2">
    <source>
        <dbReference type="PROSITE" id="PS50110"/>
    </source>
</evidence>
<sequence>MRVLLAEDSGVMRKIISRGLHSLWVEEIVEAADGAIALGLFEKENNFDLVLTDWNMPNMNGLDLVKAIRATGSKVPIMMITTEAEKARVVEAIQAGINDYLVKPFDQNMLQEKLDRVLPKAKS</sequence>
<dbReference type="InterPro" id="IPR011006">
    <property type="entry name" value="CheY-like_superfamily"/>
</dbReference>
<name>M5U5Q8_9BACT</name>
<keyword evidence="1" id="KW-0597">Phosphoprotein</keyword>
<proteinExistence type="predicted"/>
<dbReference type="InterPro" id="IPR001789">
    <property type="entry name" value="Sig_transdc_resp-reg_receiver"/>
</dbReference>
<evidence type="ECO:0000313" key="3">
    <source>
        <dbReference type="EMBL" id="EMI56787.1"/>
    </source>
</evidence>
<organism evidence="3 4">
    <name type="scientific">Rhodopirellula sallentina SM41</name>
    <dbReference type="NCBI Taxonomy" id="1263870"/>
    <lineage>
        <taxon>Bacteria</taxon>
        <taxon>Pseudomonadati</taxon>
        <taxon>Planctomycetota</taxon>
        <taxon>Planctomycetia</taxon>
        <taxon>Pirellulales</taxon>
        <taxon>Pirellulaceae</taxon>
        <taxon>Rhodopirellula</taxon>
    </lineage>
</organism>
<dbReference type="SUPFAM" id="SSF52172">
    <property type="entry name" value="CheY-like"/>
    <property type="match status" value="1"/>
</dbReference>
<keyword evidence="4" id="KW-1185">Reference proteome</keyword>
<evidence type="ECO:0000256" key="1">
    <source>
        <dbReference type="PROSITE-ProRule" id="PRU00169"/>
    </source>
</evidence>
<dbReference type="PANTHER" id="PTHR43228">
    <property type="entry name" value="TWO-COMPONENT RESPONSE REGULATOR"/>
    <property type="match status" value="1"/>
</dbReference>
<dbReference type="RefSeq" id="WP_008676405.1">
    <property type="nucleotide sequence ID" value="NZ_ANOH01000121.1"/>
</dbReference>
<accession>M5U5Q8</accession>
<dbReference type="Gene3D" id="3.40.50.2300">
    <property type="match status" value="1"/>
</dbReference>
<gene>
    <name evidence="3" type="ORF">RSSM_01730</name>
</gene>
<dbReference type="InterPro" id="IPR052048">
    <property type="entry name" value="ST_Response_Regulator"/>
</dbReference>
<dbReference type="GO" id="GO:0000160">
    <property type="term" value="P:phosphorelay signal transduction system"/>
    <property type="evidence" value="ECO:0007669"/>
    <property type="project" value="InterPro"/>
</dbReference>
<dbReference type="OrthoDB" id="9813953at2"/>
<comment type="caution">
    <text evidence="3">The sequence shown here is derived from an EMBL/GenBank/DDBJ whole genome shotgun (WGS) entry which is preliminary data.</text>
</comment>
<dbReference type="PANTHER" id="PTHR43228:SF1">
    <property type="entry name" value="TWO-COMPONENT RESPONSE REGULATOR ARR22"/>
    <property type="match status" value="1"/>
</dbReference>
<feature type="modified residue" description="4-aspartylphosphate" evidence="1">
    <location>
        <position position="53"/>
    </location>
</feature>
<reference evidence="3 4" key="1">
    <citation type="journal article" date="2013" name="Mar. Genomics">
        <title>Expression of sulfatases in Rhodopirellula baltica and the diversity of sulfatases in the genus Rhodopirellula.</title>
        <authorList>
            <person name="Wegner C.E."/>
            <person name="Richter-Heitmann T."/>
            <person name="Klindworth A."/>
            <person name="Klockow C."/>
            <person name="Richter M."/>
            <person name="Achstetter T."/>
            <person name="Glockner F.O."/>
            <person name="Harder J."/>
        </authorList>
    </citation>
    <scope>NUCLEOTIDE SEQUENCE [LARGE SCALE GENOMIC DNA]</scope>
    <source>
        <strain evidence="3 4">SM41</strain>
    </source>
</reference>
<feature type="domain" description="Response regulatory" evidence="2">
    <location>
        <begin position="2"/>
        <end position="118"/>
    </location>
</feature>
<dbReference type="EMBL" id="ANOH01000121">
    <property type="protein sequence ID" value="EMI56787.1"/>
    <property type="molecule type" value="Genomic_DNA"/>
</dbReference>
<dbReference type="Proteomes" id="UP000011885">
    <property type="component" value="Unassembled WGS sequence"/>
</dbReference>
<evidence type="ECO:0000313" key="4">
    <source>
        <dbReference type="Proteomes" id="UP000011885"/>
    </source>
</evidence>
<protein>
    <submittedName>
        <fullName evidence="3">Response regulator receiver protein</fullName>
    </submittedName>
</protein>
<dbReference type="PROSITE" id="PS50110">
    <property type="entry name" value="RESPONSE_REGULATORY"/>
    <property type="match status" value="1"/>
</dbReference>
<dbReference type="AlphaFoldDB" id="M5U5Q8"/>
<dbReference type="PATRIC" id="fig|1263870.3.peg.1853"/>
<dbReference type="SMART" id="SM00448">
    <property type="entry name" value="REC"/>
    <property type="match status" value="1"/>
</dbReference>
<dbReference type="Pfam" id="PF00072">
    <property type="entry name" value="Response_reg"/>
    <property type="match status" value="1"/>
</dbReference>